<keyword evidence="7" id="KW-0175">Coiled coil</keyword>
<evidence type="ECO:0000256" key="3">
    <source>
        <dbReference type="ARBA" id="ARBA00022553"/>
    </source>
</evidence>
<keyword evidence="6" id="KW-0902">Two-component regulatory system</keyword>
<dbReference type="InterPro" id="IPR036097">
    <property type="entry name" value="HisK_dim/P_sf"/>
</dbReference>
<keyword evidence="8" id="KW-0472">Membrane</keyword>
<dbReference type="RefSeq" id="WP_142658963.1">
    <property type="nucleotide sequence ID" value="NZ_CABFVA020000002.1"/>
</dbReference>
<dbReference type="OrthoDB" id="185586at2"/>
<dbReference type="EMBL" id="CABFVA020000002">
    <property type="protein sequence ID" value="VVM04413.1"/>
    <property type="molecule type" value="Genomic_DNA"/>
</dbReference>
<evidence type="ECO:0000313" key="11">
    <source>
        <dbReference type="Proteomes" id="UP000334923"/>
    </source>
</evidence>
<dbReference type="EC" id="2.7.13.3" evidence="2"/>
<dbReference type="PANTHER" id="PTHR44936:SF9">
    <property type="entry name" value="SENSOR PROTEIN CREC"/>
    <property type="match status" value="1"/>
</dbReference>
<accession>A0A5E6MEC5</accession>
<evidence type="ECO:0000256" key="5">
    <source>
        <dbReference type="ARBA" id="ARBA00022777"/>
    </source>
</evidence>
<dbReference type="InterPro" id="IPR050980">
    <property type="entry name" value="2C_sensor_his_kinase"/>
</dbReference>
<evidence type="ECO:0000256" key="1">
    <source>
        <dbReference type="ARBA" id="ARBA00000085"/>
    </source>
</evidence>
<sequence>MNRRWLTVTAAFGLGFLGVSTAFHWAAAAREARFLKTAEHRRELVRWEAGYALAMLATFLGIGLLVATAGRRPLRALRRQLSLLDPQSPWQRVHSDERDPEVEALIQEINRLLERVQEVLAEVDRSSARLAHELKLPLTLARLRMERVVDRVDPAIAEQIEAELDRLGHHLERALLLARAEKGGLVLRWERLRVDDLMEELLEGFRLLAEAEGRTLEIRTEPAEADADPTYLKQILYNLVSNALHHGRGPIFLRLRRARDRIVIRVGNRIKRSGGKGSGLGVGKRIVAALVHSHGNMRIAYRLFREWHCARLSIFPKTIRED</sequence>
<keyword evidence="3" id="KW-0597">Phosphoprotein</keyword>
<dbReference type="Gene3D" id="3.30.565.10">
    <property type="entry name" value="Histidine kinase-like ATPase, C-terminal domain"/>
    <property type="match status" value="1"/>
</dbReference>
<evidence type="ECO:0000259" key="9">
    <source>
        <dbReference type="PROSITE" id="PS50109"/>
    </source>
</evidence>
<feature type="domain" description="Histidine kinase" evidence="9">
    <location>
        <begin position="129"/>
        <end position="299"/>
    </location>
</feature>
<name>A0A5E6MEC5_9BACT</name>
<keyword evidence="8" id="KW-0812">Transmembrane</keyword>
<evidence type="ECO:0000256" key="4">
    <source>
        <dbReference type="ARBA" id="ARBA00022679"/>
    </source>
</evidence>
<dbReference type="PANTHER" id="PTHR44936">
    <property type="entry name" value="SENSOR PROTEIN CREC"/>
    <property type="match status" value="1"/>
</dbReference>
<proteinExistence type="predicted"/>
<dbReference type="SUPFAM" id="SSF47384">
    <property type="entry name" value="Homodimeric domain of signal transducing histidine kinase"/>
    <property type="match status" value="1"/>
</dbReference>
<dbReference type="InterPro" id="IPR005467">
    <property type="entry name" value="His_kinase_dom"/>
</dbReference>
<feature type="transmembrane region" description="Helical" evidence="8">
    <location>
        <begin position="49"/>
        <end position="70"/>
    </location>
</feature>
<dbReference type="Proteomes" id="UP000334923">
    <property type="component" value="Unassembled WGS sequence"/>
</dbReference>
<evidence type="ECO:0000313" key="10">
    <source>
        <dbReference type="EMBL" id="VVM04413.1"/>
    </source>
</evidence>
<dbReference type="SUPFAM" id="SSF55874">
    <property type="entry name" value="ATPase domain of HSP90 chaperone/DNA topoisomerase II/histidine kinase"/>
    <property type="match status" value="1"/>
</dbReference>
<keyword evidence="11" id="KW-1185">Reference proteome</keyword>
<dbReference type="Gene3D" id="1.10.287.130">
    <property type="match status" value="1"/>
</dbReference>
<evidence type="ECO:0000256" key="2">
    <source>
        <dbReference type="ARBA" id="ARBA00012438"/>
    </source>
</evidence>
<evidence type="ECO:0000256" key="8">
    <source>
        <dbReference type="SAM" id="Phobius"/>
    </source>
</evidence>
<dbReference type="GO" id="GO:0000155">
    <property type="term" value="F:phosphorelay sensor kinase activity"/>
    <property type="evidence" value="ECO:0007669"/>
    <property type="project" value="InterPro"/>
</dbReference>
<keyword evidence="8" id="KW-1133">Transmembrane helix</keyword>
<feature type="coiled-coil region" evidence="7">
    <location>
        <begin position="102"/>
        <end position="129"/>
    </location>
</feature>
<dbReference type="AlphaFoldDB" id="A0A5E6MEC5"/>
<evidence type="ECO:0000256" key="6">
    <source>
        <dbReference type="ARBA" id="ARBA00023012"/>
    </source>
</evidence>
<gene>
    <name evidence="10" type="primary">cusS</name>
    <name evidence="10" type="ORF">MAMT_00076</name>
</gene>
<comment type="catalytic activity">
    <reaction evidence="1">
        <text>ATP + protein L-histidine = ADP + protein N-phospho-L-histidine.</text>
        <dbReference type="EC" id="2.7.13.3"/>
    </reaction>
</comment>
<dbReference type="PROSITE" id="PS50109">
    <property type="entry name" value="HIS_KIN"/>
    <property type="match status" value="1"/>
</dbReference>
<evidence type="ECO:0000256" key="7">
    <source>
        <dbReference type="SAM" id="Coils"/>
    </source>
</evidence>
<reference evidence="10 11" key="1">
    <citation type="submission" date="2019-09" db="EMBL/GenBank/DDBJ databases">
        <authorList>
            <person name="Cremers G."/>
        </authorList>
    </citation>
    <scope>NUCLEOTIDE SEQUENCE [LARGE SCALE GENOMIC DNA]</scope>
    <source>
        <strain evidence="10">4A</strain>
    </source>
</reference>
<protein>
    <recommendedName>
        <fullName evidence="2">histidine kinase</fullName>
        <ecNumber evidence="2">2.7.13.3</ecNumber>
    </recommendedName>
</protein>
<dbReference type="InterPro" id="IPR036890">
    <property type="entry name" value="HATPase_C_sf"/>
</dbReference>
<organism evidence="10 11">
    <name type="scientific">Methylacidimicrobium tartarophylax</name>
    <dbReference type="NCBI Taxonomy" id="1041768"/>
    <lineage>
        <taxon>Bacteria</taxon>
        <taxon>Pseudomonadati</taxon>
        <taxon>Verrucomicrobiota</taxon>
        <taxon>Methylacidimicrobium</taxon>
    </lineage>
</organism>
<keyword evidence="4 10" id="KW-0808">Transferase</keyword>
<keyword evidence="5 10" id="KW-0418">Kinase</keyword>